<dbReference type="AlphaFoldDB" id="A0A5Y9PB94"/>
<evidence type="ECO:0000313" key="1">
    <source>
        <dbReference type="EMBL" id="ECQ7788700.1"/>
    </source>
</evidence>
<organism evidence="1">
    <name type="scientific">Salmonella enterica</name>
    <name type="common">Salmonella choleraesuis</name>
    <dbReference type="NCBI Taxonomy" id="28901"/>
    <lineage>
        <taxon>Bacteria</taxon>
        <taxon>Pseudomonadati</taxon>
        <taxon>Pseudomonadota</taxon>
        <taxon>Gammaproteobacteria</taxon>
        <taxon>Enterobacterales</taxon>
        <taxon>Enterobacteriaceae</taxon>
        <taxon>Salmonella</taxon>
    </lineage>
</organism>
<name>A0A5Y9PB94_SALER</name>
<dbReference type="EMBL" id="AAKCWO010000017">
    <property type="protein sequence ID" value="ECQ7788700.1"/>
    <property type="molecule type" value="Genomic_DNA"/>
</dbReference>
<comment type="caution">
    <text evidence="1">The sequence shown here is derived from an EMBL/GenBank/DDBJ whole genome shotgun (WGS) entry which is preliminary data.</text>
</comment>
<gene>
    <name evidence="1" type="ORF">F0Z93_08745</name>
</gene>
<protein>
    <submittedName>
        <fullName evidence="1">Uncharacterized protein</fullName>
    </submittedName>
</protein>
<proteinExistence type="predicted"/>
<reference evidence="1" key="1">
    <citation type="submission" date="2019-09" db="EMBL/GenBank/DDBJ databases">
        <authorList>
            <consortium name="PulseNet: The National Subtyping Network for Foodborne Disease Surveillance"/>
            <person name="Tarr C.L."/>
            <person name="Trees E."/>
            <person name="Katz L.S."/>
            <person name="Carleton-Romer H.A."/>
            <person name="Stroika S."/>
            <person name="Kucerova Z."/>
            <person name="Roache K.F."/>
            <person name="Sabol A.L."/>
            <person name="Besser J."/>
            <person name="Gerner-Smidt P."/>
        </authorList>
    </citation>
    <scope>NUCLEOTIDE SEQUENCE</scope>
    <source>
        <strain evidence="1">PNUSAS081464</strain>
    </source>
</reference>
<sequence>MANDKETEHKLLIAEYYELKDKAEEDARMRRSMLNYIPYEVRSLDEDDPIDATRLKTMVQNLEDADHSLRKVVQRVNSVAALCGKPEITVRSLLFKFGKRQS</sequence>
<accession>A0A5Y9PB94</accession>